<organism evidence="1 2">
    <name type="scientific">Prunus dulcis</name>
    <name type="common">Almond</name>
    <name type="synonym">Amygdalus dulcis</name>
    <dbReference type="NCBI Taxonomy" id="3755"/>
    <lineage>
        <taxon>Eukaryota</taxon>
        <taxon>Viridiplantae</taxon>
        <taxon>Streptophyta</taxon>
        <taxon>Embryophyta</taxon>
        <taxon>Tracheophyta</taxon>
        <taxon>Spermatophyta</taxon>
        <taxon>Magnoliopsida</taxon>
        <taxon>eudicotyledons</taxon>
        <taxon>Gunneridae</taxon>
        <taxon>Pentapetalae</taxon>
        <taxon>rosids</taxon>
        <taxon>fabids</taxon>
        <taxon>Rosales</taxon>
        <taxon>Rosaceae</taxon>
        <taxon>Amygdaloideae</taxon>
        <taxon>Amygdaleae</taxon>
        <taxon>Prunus</taxon>
    </lineage>
</organism>
<evidence type="ECO:0000313" key="2">
    <source>
        <dbReference type="Proteomes" id="UP001054821"/>
    </source>
</evidence>
<proteinExistence type="predicted"/>
<comment type="caution">
    <text evidence="1">The sequence shown here is derived from an EMBL/GenBank/DDBJ whole genome shotgun (WGS) entry which is preliminary data.</text>
</comment>
<dbReference type="EMBL" id="JAJFAZ020000005">
    <property type="protein sequence ID" value="KAI5328259.1"/>
    <property type="molecule type" value="Genomic_DNA"/>
</dbReference>
<keyword evidence="2" id="KW-1185">Reference proteome</keyword>
<name>A0AAD4VND9_PRUDU</name>
<reference evidence="1 2" key="1">
    <citation type="journal article" date="2022" name="G3 (Bethesda)">
        <title>Whole-genome sequence and methylome profiling of the almond [Prunus dulcis (Mill.) D.A. Webb] cultivar 'Nonpareil'.</title>
        <authorList>
            <person name="D'Amico-Willman K.M."/>
            <person name="Ouma W.Z."/>
            <person name="Meulia T."/>
            <person name="Sideli G.M."/>
            <person name="Gradziel T.M."/>
            <person name="Fresnedo-Ramirez J."/>
        </authorList>
    </citation>
    <scope>NUCLEOTIDE SEQUENCE [LARGE SCALE GENOMIC DNA]</scope>
    <source>
        <strain evidence="1">Clone GOH B32 T37-40</strain>
    </source>
</reference>
<gene>
    <name evidence="1" type="ORF">L3X38_027656</name>
</gene>
<evidence type="ECO:0000313" key="1">
    <source>
        <dbReference type="EMBL" id="KAI5328259.1"/>
    </source>
</evidence>
<sequence>MYSKLQYRQEIKDSFMEFPNNEQQNEIIQKLSVLPFYIRHAHIRGVEPLTFYNRATHGQRKKERKIDTEYVTLTLKESGMTFGSSENYSSAASSWIVEKSKPDYMLKA</sequence>
<protein>
    <submittedName>
        <fullName evidence="1">Uncharacterized protein</fullName>
    </submittedName>
</protein>
<accession>A0AAD4VND9</accession>
<dbReference type="AlphaFoldDB" id="A0AAD4VND9"/>
<dbReference type="Proteomes" id="UP001054821">
    <property type="component" value="Chromosome 5"/>
</dbReference>